<dbReference type="PRINTS" id="PR00081">
    <property type="entry name" value="GDHRDH"/>
</dbReference>
<reference evidence="4 5" key="1">
    <citation type="submission" date="2018-12" db="EMBL/GenBank/DDBJ databases">
        <authorList>
            <consortium name="Pathogen Informatics"/>
        </authorList>
    </citation>
    <scope>NUCLEOTIDE SEQUENCE [LARGE SCALE GENOMIC DNA]</scope>
    <source>
        <strain evidence="4 5">NCTC10437</strain>
    </source>
</reference>
<dbReference type="EC" id="1.1.1.127" evidence="4"/>
<proteinExistence type="inferred from homology"/>
<dbReference type="Pfam" id="PF13561">
    <property type="entry name" value="adh_short_C2"/>
    <property type="match status" value="1"/>
</dbReference>
<comment type="similarity">
    <text evidence="1">Belongs to the short-chain dehydrogenases/reductases (SDR) family.</text>
</comment>
<dbReference type="PANTHER" id="PTHR43477">
    <property type="entry name" value="DIHYDROANTICAPSIN 7-DEHYDROGENASE"/>
    <property type="match status" value="1"/>
</dbReference>
<keyword evidence="5" id="KW-1185">Reference proteome</keyword>
<dbReference type="InterPro" id="IPR057326">
    <property type="entry name" value="KR_dom"/>
</dbReference>
<dbReference type="PANTHER" id="PTHR43477:SF1">
    <property type="entry name" value="DIHYDROANTICAPSIN 7-DEHYDROGENASE"/>
    <property type="match status" value="1"/>
</dbReference>
<evidence type="ECO:0000313" key="4">
    <source>
        <dbReference type="EMBL" id="VEG58264.1"/>
    </source>
</evidence>
<dbReference type="InterPro" id="IPR020904">
    <property type="entry name" value="Sc_DH/Rdtase_CS"/>
</dbReference>
<dbReference type="SUPFAM" id="SSF51735">
    <property type="entry name" value="NAD(P)-binding Rossmann-fold domains"/>
    <property type="match status" value="1"/>
</dbReference>
<protein>
    <submittedName>
        <fullName evidence="4">Dehydrogenase of uncharacterized specificity, short-chain alcohol dehydrogenase like protein</fullName>
        <ecNumber evidence="4">1.1.1.127</ecNumber>
    </submittedName>
</protein>
<name>A0A448J0Y3_MYCAU</name>
<dbReference type="RefSeq" id="WP_048635161.1">
    <property type="nucleotide sequence ID" value="NZ_CVQQ01000027.1"/>
</dbReference>
<evidence type="ECO:0000256" key="2">
    <source>
        <dbReference type="ARBA" id="ARBA00023002"/>
    </source>
</evidence>
<dbReference type="AlphaFoldDB" id="A0A448J0Y3"/>
<accession>A0A448J0Y3</accession>
<dbReference type="OrthoDB" id="9803333at2"/>
<keyword evidence="2 4" id="KW-0560">Oxidoreductase</keyword>
<dbReference type="InterPro" id="IPR051122">
    <property type="entry name" value="SDR_DHRS6-like"/>
</dbReference>
<dbReference type="PROSITE" id="PS00061">
    <property type="entry name" value="ADH_SHORT"/>
    <property type="match status" value="1"/>
</dbReference>
<dbReference type="InterPro" id="IPR036291">
    <property type="entry name" value="NAD(P)-bd_dom_sf"/>
</dbReference>
<dbReference type="InterPro" id="IPR002347">
    <property type="entry name" value="SDR_fam"/>
</dbReference>
<dbReference type="SMART" id="SM00822">
    <property type="entry name" value="PKS_KR"/>
    <property type="match status" value="1"/>
</dbReference>
<dbReference type="EMBL" id="LR134356">
    <property type="protein sequence ID" value="VEG58264.1"/>
    <property type="molecule type" value="Genomic_DNA"/>
</dbReference>
<dbReference type="Proteomes" id="UP000279306">
    <property type="component" value="Chromosome"/>
</dbReference>
<sequence length="245" mass="25466">MNQYEGKRAVITGGTSGIGLATAQLLVDGGARVLVTGRTPASLEKARAALGPRAIVEASDAVSGIDALVERAAAEFGAVDLLVLNAGATVTSTVDDTSEADYDALFELNTKAPFFTLQKFLPLLPDGSAVVLTTSVSNTKGIAATSVYSATKAALRSLTRTFARELIDRGIRVNAVSPGPVDTGILQRTMSPDAAREFLDQVKASNPMQRFGLPEEVAKAILFLGFDATYTTGTELLVDGGASDL</sequence>
<dbReference type="STRING" id="1791.GCA_001049355_05338"/>
<dbReference type="Gene3D" id="3.40.50.720">
    <property type="entry name" value="NAD(P)-binding Rossmann-like Domain"/>
    <property type="match status" value="1"/>
</dbReference>
<organism evidence="4 5">
    <name type="scientific">Mycolicibacterium aurum</name>
    <name type="common">Mycobacterium aurum</name>
    <dbReference type="NCBI Taxonomy" id="1791"/>
    <lineage>
        <taxon>Bacteria</taxon>
        <taxon>Bacillati</taxon>
        <taxon>Actinomycetota</taxon>
        <taxon>Actinomycetes</taxon>
        <taxon>Mycobacteriales</taxon>
        <taxon>Mycobacteriaceae</taxon>
        <taxon>Mycolicibacterium</taxon>
    </lineage>
</organism>
<dbReference type="KEGG" id="mauu:NCTC10437_05292"/>
<dbReference type="PRINTS" id="PR00080">
    <property type="entry name" value="SDRFAMILY"/>
</dbReference>
<feature type="domain" description="Ketoreductase" evidence="3">
    <location>
        <begin position="7"/>
        <end position="179"/>
    </location>
</feature>
<dbReference type="CDD" id="cd05233">
    <property type="entry name" value="SDR_c"/>
    <property type="match status" value="1"/>
</dbReference>
<gene>
    <name evidence="4" type="primary">kduD_2</name>
    <name evidence="4" type="ORF">NCTC10437_05292</name>
</gene>
<evidence type="ECO:0000259" key="3">
    <source>
        <dbReference type="SMART" id="SM00822"/>
    </source>
</evidence>
<dbReference type="GO" id="GO:0047001">
    <property type="term" value="F:2-dehydro-3-deoxy-D-gluconate 5-dehydrogenase activity"/>
    <property type="evidence" value="ECO:0007669"/>
    <property type="project" value="UniProtKB-EC"/>
</dbReference>
<evidence type="ECO:0000256" key="1">
    <source>
        <dbReference type="ARBA" id="ARBA00006484"/>
    </source>
</evidence>
<dbReference type="FunFam" id="3.40.50.720:FF:000084">
    <property type="entry name" value="Short-chain dehydrogenase reductase"/>
    <property type="match status" value="1"/>
</dbReference>
<evidence type="ECO:0000313" key="5">
    <source>
        <dbReference type="Proteomes" id="UP000279306"/>
    </source>
</evidence>